<evidence type="ECO:0008006" key="3">
    <source>
        <dbReference type="Google" id="ProtNLM"/>
    </source>
</evidence>
<sequence length="316" mass="35296">MNEDIEKAVGRCEVCQAYQKANTKEPLLPHPIPDRPWGKLGTDILEFAGKMVEVKLLGAKSAGEVIKKFEDVFATFGSPCLVILDNVTFNNYEFRQFRDPHFPRANGLAEKAVGIVKRMLCKVTECQIPLSLALLEYRNTPIAGIGLSPSQTLFHRRLKSKLPTHSDQLKPHIHTDVPARLQKYYFGRSSKSLPDLCPGQSVRIQKRNKWAPAAVLSRLDAPRSYLLKTLDGTVYRRNRNYMLASYTSFVNNCPSGSESISQTGSERFLIRNIMDNNSGIAPVSSVGDEVGDCLVTTLRQVVLQKGRNICKIMSAK</sequence>
<dbReference type="Gene3D" id="3.30.420.10">
    <property type="entry name" value="Ribonuclease H-like superfamily/Ribonuclease H"/>
    <property type="match status" value="1"/>
</dbReference>
<dbReference type="InterPro" id="IPR050951">
    <property type="entry name" value="Retrovirus_Pol_polyprotein"/>
</dbReference>
<dbReference type="PANTHER" id="PTHR37984">
    <property type="entry name" value="PROTEIN CBG26694"/>
    <property type="match status" value="1"/>
</dbReference>
<evidence type="ECO:0000313" key="2">
    <source>
        <dbReference type="Proteomes" id="UP001159363"/>
    </source>
</evidence>
<dbReference type="InterPro" id="IPR036397">
    <property type="entry name" value="RNaseH_sf"/>
</dbReference>
<dbReference type="SUPFAM" id="SSF53098">
    <property type="entry name" value="Ribonuclease H-like"/>
    <property type="match status" value="1"/>
</dbReference>
<proteinExistence type="predicted"/>
<feature type="non-terminal residue" evidence="1">
    <location>
        <position position="316"/>
    </location>
</feature>
<reference evidence="1 2" key="1">
    <citation type="submission" date="2023-02" db="EMBL/GenBank/DDBJ databases">
        <title>LHISI_Scaffold_Assembly.</title>
        <authorList>
            <person name="Stuart O.P."/>
            <person name="Cleave R."/>
            <person name="Magrath M.J.L."/>
            <person name="Mikheyev A.S."/>
        </authorList>
    </citation>
    <scope>NUCLEOTIDE SEQUENCE [LARGE SCALE GENOMIC DNA]</scope>
    <source>
        <strain evidence="1">Daus_M_001</strain>
        <tissue evidence="1">Leg muscle</tissue>
    </source>
</reference>
<comment type="caution">
    <text evidence="1">The sequence shown here is derived from an EMBL/GenBank/DDBJ whole genome shotgun (WGS) entry which is preliminary data.</text>
</comment>
<dbReference type="InterPro" id="IPR012337">
    <property type="entry name" value="RNaseH-like_sf"/>
</dbReference>
<accession>A0ABQ9HFK4</accession>
<dbReference type="EMBL" id="JARBHB010000005">
    <property type="protein sequence ID" value="KAJ8883044.1"/>
    <property type="molecule type" value="Genomic_DNA"/>
</dbReference>
<dbReference type="PANTHER" id="PTHR37984:SF7">
    <property type="entry name" value="INTEGRASE CATALYTIC DOMAIN-CONTAINING PROTEIN"/>
    <property type="match status" value="1"/>
</dbReference>
<name>A0ABQ9HFK4_9NEOP</name>
<gene>
    <name evidence="1" type="ORF">PR048_014883</name>
</gene>
<protein>
    <recommendedName>
        <fullName evidence="3">Integrase catalytic domain-containing protein</fullName>
    </recommendedName>
</protein>
<dbReference type="Proteomes" id="UP001159363">
    <property type="component" value="Chromosome 4"/>
</dbReference>
<keyword evidence="2" id="KW-1185">Reference proteome</keyword>
<organism evidence="1 2">
    <name type="scientific">Dryococelus australis</name>
    <dbReference type="NCBI Taxonomy" id="614101"/>
    <lineage>
        <taxon>Eukaryota</taxon>
        <taxon>Metazoa</taxon>
        <taxon>Ecdysozoa</taxon>
        <taxon>Arthropoda</taxon>
        <taxon>Hexapoda</taxon>
        <taxon>Insecta</taxon>
        <taxon>Pterygota</taxon>
        <taxon>Neoptera</taxon>
        <taxon>Polyneoptera</taxon>
        <taxon>Phasmatodea</taxon>
        <taxon>Verophasmatodea</taxon>
        <taxon>Anareolatae</taxon>
        <taxon>Phasmatidae</taxon>
        <taxon>Eurycanthinae</taxon>
        <taxon>Dryococelus</taxon>
    </lineage>
</organism>
<evidence type="ECO:0000313" key="1">
    <source>
        <dbReference type="EMBL" id="KAJ8883044.1"/>
    </source>
</evidence>